<evidence type="ECO:0000313" key="3">
    <source>
        <dbReference type="EMBL" id="AJP04260.1"/>
    </source>
</evidence>
<evidence type="ECO:0000259" key="2">
    <source>
        <dbReference type="PROSITE" id="PS50943"/>
    </source>
</evidence>
<evidence type="ECO:0000313" key="4">
    <source>
        <dbReference type="Proteomes" id="UP000032234"/>
    </source>
</evidence>
<sequence>MGRADERECRTTGRRSPGREHPAVWSAYGKLVRLFRERAGLTQQALADAIGYSVEQVASVEQGRRPAKTAFTEAAERVLKAGGALRVLQEEVDRAKLPSFFQDFASIEVDAVSRFSYDPLLIPGLLQTEAYARALFTAHCPALDDEVIDFHTEARLSRQQLLTRSPIVELSFVVGETALTNPVGDDEVMREQFRHLTTLGQLRNVIIQVMPAAHGFHPGLNGGFVVLETAEHRQFGYVESQEVGSVVTDPAQVSAFSLRYGKLRSQALTPEESARLLGRLAGEAAA</sequence>
<feature type="domain" description="HTH cro/C1-type" evidence="2">
    <location>
        <begin position="32"/>
        <end position="65"/>
    </location>
</feature>
<accession>A0A0C5G6D3</accession>
<reference evidence="3 4" key="1">
    <citation type="submission" date="2015-02" db="EMBL/GenBank/DDBJ databases">
        <title>Genome sequence of thermotolerant Streptomyces cyaneogriseus subsp. Noncyanogenus NMWT1, the producer of nematocidal antibiotics nemadectin.</title>
        <authorList>
            <person name="Wang H."/>
            <person name="Li C."/>
            <person name="Xiang W."/>
            <person name="Wang X."/>
        </authorList>
    </citation>
    <scope>NUCLEOTIDE SEQUENCE [LARGE SCALE GENOMIC DNA]</scope>
    <source>
        <strain evidence="3 4">NMWT 1</strain>
    </source>
</reference>
<dbReference type="OrthoDB" id="5177600at2"/>
<name>A0A0C5G6D3_9ACTN</name>
<proteinExistence type="predicted"/>
<dbReference type="Pfam" id="PF19054">
    <property type="entry name" value="DUF5753"/>
    <property type="match status" value="1"/>
</dbReference>
<dbReference type="SUPFAM" id="SSF47413">
    <property type="entry name" value="lambda repressor-like DNA-binding domains"/>
    <property type="match status" value="1"/>
</dbReference>
<dbReference type="PATRIC" id="fig|477245.3.peg.5311"/>
<organism evidence="3 4">
    <name type="scientific">Streptomyces cyaneogriseus subsp. noncyanogenus</name>
    <dbReference type="NCBI Taxonomy" id="477245"/>
    <lineage>
        <taxon>Bacteria</taxon>
        <taxon>Bacillati</taxon>
        <taxon>Actinomycetota</taxon>
        <taxon>Actinomycetes</taxon>
        <taxon>Kitasatosporales</taxon>
        <taxon>Streptomycetaceae</taxon>
        <taxon>Streptomyces</taxon>
    </lineage>
</organism>
<dbReference type="PROSITE" id="PS50943">
    <property type="entry name" value="HTH_CROC1"/>
    <property type="match status" value="1"/>
</dbReference>
<gene>
    <name evidence="3" type="ORF">TU94_25150</name>
</gene>
<dbReference type="InterPro" id="IPR010982">
    <property type="entry name" value="Lambda_DNA-bd_dom_sf"/>
</dbReference>
<dbReference type="EMBL" id="CP010849">
    <property type="protein sequence ID" value="AJP04260.1"/>
    <property type="molecule type" value="Genomic_DNA"/>
</dbReference>
<dbReference type="SMART" id="SM00530">
    <property type="entry name" value="HTH_XRE"/>
    <property type="match status" value="1"/>
</dbReference>
<dbReference type="InterPro" id="IPR043917">
    <property type="entry name" value="DUF5753"/>
</dbReference>
<dbReference type="HOGENOM" id="CLU_055817_0_0_11"/>
<dbReference type="InterPro" id="IPR001387">
    <property type="entry name" value="Cro/C1-type_HTH"/>
</dbReference>
<dbReference type="KEGG" id="scw:TU94_25150"/>
<protein>
    <submittedName>
        <fullName evidence="3">DNA-binding protein</fullName>
    </submittedName>
</protein>
<dbReference type="GO" id="GO:0003677">
    <property type="term" value="F:DNA binding"/>
    <property type="evidence" value="ECO:0007669"/>
    <property type="project" value="UniProtKB-KW"/>
</dbReference>
<dbReference type="Pfam" id="PF13560">
    <property type="entry name" value="HTH_31"/>
    <property type="match status" value="1"/>
</dbReference>
<evidence type="ECO:0000256" key="1">
    <source>
        <dbReference type="SAM" id="MobiDB-lite"/>
    </source>
</evidence>
<feature type="region of interest" description="Disordered" evidence="1">
    <location>
        <begin position="1"/>
        <end position="21"/>
    </location>
</feature>
<dbReference type="Gene3D" id="1.10.260.40">
    <property type="entry name" value="lambda repressor-like DNA-binding domains"/>
    <property type="match status" value="1"/>
</dbReference>
<dbReference type="CDD" id="cd00093">
    <property type="entry name" value="HTH_XRE"/>
    <property type="match status" value="1"/>
</dbReference>
<dbReference type="RefSeq" id="WP_044384829.1">
    <property type="nucleotide sequence ID" value="NZ_CP010849.1"/>
</dbReference>
<dbReference type="Proteomes" id="UP000032234">
    <property type="component" value="Chromosome"/>
</dbReference>
<keyword evidence="3" id="KW-0238">DNA-binding</keyword>
<dbReference type="STRING" id="477245.TU94_25150"/>
<keyword evidence="4" id="KW-1185">Reference proteome</keyword>
<dbReference type="AlphaFoldDB" id="A0A0C5G6D3"/>